<organism evidence="1 2">
    <name type="scientific">Rhodococcus erythropolis</name>
    <name type="common">Arthrobacter picolinophilus</name>
    <dbReference type="NCBI Taxonomy" id="1833"/>
    <lineage>
        <taxon>Bacteria</taxon>
        <taxon>Bacillati</taxon>
        <taxon>Actinomycetota</taxon>
        <taxon>Actinomycetes</taxon>
        <taxon>Mycobacteriales</taxon>
        <taxon>Nocardiaceae</taxon>
        <taxon>Rhodococcus</taxon>
        <taxon>Rhodococcus erythropolis group</taxon>
    </lineage>
</organism>
<reference evidence="1 2" key="1">
    <citation type="submission" date="2020-12" db="EMBL/GenBank/DDBJ databases">
        <title>Draft genome sequence of furan degrading bacterial strain FUR100.</title>
        <authorList>
            <person name="Woiski C."/>
        </authorList>
    </citation>
    <scope>NUCLEOTIDE SEQUENCE [LARGE SCALE GENOMIC DNA]</scope>
    <source>
        <strain evidence="1 2">FUR100</strain>
    </source>
</reference>
<evidence type="ECO:0000313" key="2">
    <source>
        <dbReference type="Proteomes" id="UP000627573"/>
    </source>
</evidence>
<keyword evidence="2" id="KW-1185">Reference proteome</keyword>
<gene>
    <name evidence="1" type="ORF">I3517_28185</name>
</gene>
<dbReference type="Proteomes" id="UP000627573">
    <property type="component" value="Unassembled WGS sequence"/>
</dbReference>
<dbReference type="EMBL" id="JAECSB010000090">
    <property type="protein sequence ID" value="MBH5146490.1"/>
    <property type="molecule type" value="Genomic_DNA"/>
</dbReference>
<proteinExistence type="predicted"/>
<name>A0A8I1D7L3_RHOER</name>
<dbReference type="RefSeq" id="WP_197942046.1">
    <property type="nucleotide sequence ID" value="NZ_JAECSB010000090.1"/>
</dbReference>
<dbReference type="AlphaFoldDB" id="A0A8I1D7L3"/>
<comment type="caution">
    <text evidence="1">The sequence shown here is derived from an EMBL/GenBank/DDBJ whole genome shotgun (WGS) entry which is preliminary data.</text>
</comment>
<protein>
    <submittedName>
        <fullName evidence="1">Uncharacterized protein</fullName>
    </submittedName>
</protein>
<accession>A0A8I1D7L3</accession>
<evidence type="ECO:0000313" key="1">
    <source>
        <dbReference type="EMBL" id="MBH5146490.1"/>
    </source>
</evidence>
<sequence>MGIADEIRKELDDITQQSAERLGRKISDEVPAREETIATLTEQIAALSDCLVKVAAVTDRLWEVNQKLLSWLNGLKQ</sequence>